<accession>A0AA37SC99</accession>
<reference evidence="2" key="2">
    <citation type="submission" date="2023-01" db="EMBL/GenBank/DDBJ databases">
        <title>Draft genome sequence of Litoribrevibacter albus strain NBRC 110071.</title>
        <authorList>
            <person name="Sun Q."/>
            <person name="Mori K."/>
        </authorList>
    </citation>
    <scope>NUCLEOTIDE SEQUENCE</scope>
    <source>
        <strain evidence="2">NBRC 110071</strain>
    </source>
</reference>
<sequence>MKLIRDNKFKKGVLAVAISAALTGCNWFDDDDDSSSSSSSSSSQSTTFNVSLGNAPQTLASASFDWTNPLVSMMSQAYADTTGLDETNFKVVIVDADGNAVEVFELTADQVEESPAGSGNYVIEAPGVPQLNCVIAVNVDGELIVEAGDSLASSNALFAPTTATDIDVDLESTVAYQQFLETVQTNGGFDAYDVDDPGQVAAVEQLISNVEQQLEALNLEDYLSDANIDLADLLSGEEVVDEEGNTVNFETVLNDAVDEIINEQIDDIQNATTTTIASLVQNGGLNWFWAEADTEFSQDNSPYNKDFDELEVERGAISSTGEVFYEYDFDADDWTEGESFDPTSDDADDDLVLTAEGWVNSSDSIEVVSVNTTEGTVLLQDSAVNSLQLEVSTLQALDLEGKNIEDFLETNADEEDLATFIGSDAVFGAGATGVKISVAAVNDNYTLWYDEGEDDGSCWGNANELAADRGGNCETVWVNNSEGPATALTQLVTDTPSTSDTIFNSTVAVWVDDVLVELVETTEVNEETQATTTVRTAQFFIYGDGNTTLFVPEDGSTPEWSYASPTGLGADESLIVLPIPEELMDEMDSDDDEAVRIFAVHDGFVRPGVFVEAGAVEDEGGEWVFNATAANNIVDAFDSIYQDVFLVDCFYESGWDDNAFEGLGAPVEPNTLKAFEASVNDEECGGVVSGVDADVLTANTWYDDGDEVTFNADGTGSFFEPAETETDTDQTFEFTWSINSTADDGIPNGTIEIVIDTTINEQDLIFTERYAPVGYDAEAGLLSFKAFSTNSIWYFEGSDIPDGTGEIWSGTLSTSQTTSDAGTVTEVPLTAQ</sequence>
<protein>
    <submittedName>
        <fullName evidence="2">Uncharacterized protein</fullName>
    </submittedName>
</protein>
<comment type="caution">
    <text evidence="2">The sequence shown here is derived from an EMBL/GenBank/DDBJ whole genome shotgun (WGS) entry which is preliminary data.</text>
</comment>
<organism evidence="2 3">
    <name type="scientific">Litoribrevibacter albus</name>
    <dbReference type="NCBI Taxonomy" id="1473156"/>
    <lineage>
        <taxon>Bacteria</taxon>
        <taxon>Pseudomonadati</taxon>
        <taxon>Pseudomonadota</taxon>
        <taxon>Gammaproteobacteria</taxon>
        <taxon>Oceanospirillales</taxon>
        <taxon>Oceanospirillaceae</taxon>
        <taxon>Litoribrevibacter</taxon>
    </lineage>
</organism>
<dbReference type="PROSITE" id="PS51257">
    <property type="entry name" value="PROKAR_LIPOPROTEIN"/>
    <property type="match status" value="1"/>
</dbReference>
<evidence type="ECO:0000256" key="1">
    <source>
        <dbReference type="SAM" id="MobiDB-lite"/>
    </source>
</evidence>
<feature type="region of interest" description="Disordered" evidence="1">
    <location>
        <begin position="812"/>
        <end position="832"/>
    </location>
</feature>
<gene>
    <name evidence="2" type="ORF">GCM10007876_31500</name>
</gene>
<dbReference type="EMBL" id="BSNM01000016">
    <property type="protein sequence ID" value="GLQ32671.1"/>
    <property type="molecule type" value="Genomic_DNA"/>
</dbReference>
<evidence type="ECO:0000313" key="3">
    <source>
        <dbReference type="Proteomes" id="UP001161389"/>
    </source>
</evidence>
<name>A0AA37SC99_9GAMM</name>
<feature type="compositionally biased region" description="Polar residues" evidence="1">
    <location>
        <begin position="812"/>
        <end position="822"/>
    </location>
</feature>
<proteinExistence type="predicted"/>
<keyword evidence="3" id="KW-1185">Reference proteome</keyword>
<evidence type="ECO:0000313" key="2">
    <source>
        <dbReference type="EMBL" id="GLQ32671.1"/>
    </source>
</evidence>
<dbReference type="Proteomes" id="UP001161389">
    <property type="component" value="Unassembled WGS sequence"/>
</dbReference>
<dbReference type="AlphaFoldDB" id="A0AA37SC99"/>
<dbReference type="RefSeq" id="WP_284382747.1">
    <property type="nucleotide sequence ID" value="NZ_BSNM01000016.1"/>
</dbReference>
<reference evidence="2" key="1">
    <citation type="journal article" date="2014" name="Int. J. Syst. Evol. Microbiol.">
        <title>Complete genome sequence of Corynebacterium casei LMG S-19264T (=DSM 44701T), isolated from a smear-ripened cheese.</title>
        <authorList>
            <consortium name="US DOE Joint Genome Institute (JGI-PGF)"/>
            <person name="Walter F."/>
            <person name="Albersmeier A."/>
            <person name="Kalinowski J."/>
            <person name="Ruckert C."/>
        </authorList>
    </citation>
    <scope>NUCLEOTIDE SEQUENCE</scope>
    <source>
        <strain evidence="2">NBRC 110071</strain>
    </source>
</reference>